<keyword evidence="5 6" id="KW-0472">Membrane</keyword>
<dbReference type="STRING" id="416943.SAMN05445871_3912"/>
<feature type="transmembrane region" description="Helical" evidence="6">
    <location>
        <begin position="341"/>
        <end position="365"/>
    </location>
</feature>
<feature type="transmembrane region" description="Helical" evidence="6">
    <location>
        <begin position="29"/>
        <end position="51"/>
    </location>
</feature>
<evidence type="ECO:0000313" key="8">
    <source>
        <dbReference type="Proteomes" id="UP000199120"/>
    </source>
</evidence>
<evidence type="ECO:0000256" key="2">
    <source>
        <dbReference type="ARBA" id="ARBA00022475"/>
    </source>
</evidence>
<feature type="transmembrane region" description="Helical" evidence="6">
    <location>
        <begin position="267"/>
        <end position="286"/>
    </location>
</feature>
<dbReference type="InterPro" id="IPR001851">
    <property type="entry name" value="ABC_transp_permease"/>
</dbReference>
<evidence type="ECO:0000313" key="7">
    <source>
        <dbReference type="EMBL" id="SEK95847.1"/>
    </source>
</evidence>
<keyword evidence="2" id="KW-1003">Cell membrane</keyword>
<name>A0A1H7LBX7_9BURK</name>
<feature type="transmembrane region" description="Helical" evidence="6">
    <location>
        <begin position="161"/>
        <end position="180"/>
    </location>
</feature>
<feature type="transmembrane region" description="Helical" evidence="6">
    <location>
        <begin position="105"/>
        <end position="122"/>
    </location>
</feature>
<feature type="transmembrane region" description="Helical" evidence="6">
    <location>
        <begin position="306"/>
        <end position="329"/>
    </location>
</feature>
<dbReference type="GO" id="GO:0005886">
    <property type="term" value="C:plasma membrane"/>
    <property type="evidence" value="ECO:0007669"/>
    <property type="project" value="UniProtKB-SubCell"/>
</dbReference>
<dbReference type="OrthoDB" id="45037at2"/>
<evidence type="ECO:0000256" key="1">
    <source>
        <dbReference type="ARBA" id="ARBA00004651"/>
    </source>
</evidence>
<keyword evidence="8" id="KW-1185">Reference proteome</keyword>
<reference evidence="8" key="1">
    <citation type="submission" date="2016-10" db="EMBL/GenBank/DDBJ databases">
        <authorList>
            <person name="Varghese N."/>
            <person name="Submissions S."/>
        </authorList>
    </citation>
    <scope>NUCLEOTIDE SEQUENCE [LARGE SCALE GENOMIC DNA]</scope>
    <source>
        <strain evidence="8">LMG 26416</strain>
    </source>
</reference>
<proteinExistence type="predicted"/>
<dbReference type="PANTHER" id="PTHR47089">
    <property type="entry name" value="ABC TRANSPORTER, PERMEASE PROTEIN"/>
    <property type="match status" value="1"/>
</dbReference>
<keyword evidence="3 6" id="KW-0812">Transmembrane</keyword>
<evidence type="ECO:0000256" key="3">
    <source>
        <dbReference type="ARBA" id="ARBA00022692"/>
    </source>
</evidence>
<dbReference type="GO" id="GO:0022857">
    <property type="term" value="F:transmembrane transporter activity"/>
    <property type="evidence" value="ECO:0007669"/>
    <property type="project" value="InterPro"/>
</dbReference>
<sequence length="372" mass="37590">MNLDVKLHGPRAWLHGIGASGERSPHLRVALVIAASIALAILAALALIALVGVPVGDALAAFADGAWGSPYAIGASVNRSLAFALVGTGFVIANRARLTNVGGEGQIAIGGIAATALSLYGGCAHLPAPLSFVVPMLGAALAGALWGGLPGVLKVKAGTNEVISTLLLSFIAVWLLYWCVQSEALLRQPMTNASTLPESLEIPDATKLPAVLAASGMNLNIGLPVTLALAVISAVMLKRTRFGFCLRAAGLNPVAARRAGLPITSSLIGGLAIAGAFGGLAGALMLQGDQYSLKAGFSSGYGFDGLVVGLLARDSITGVFAAALLFGFLRSGGINMEMVAQVPSALVLIVQGIVTVALAAGAMWLDRKGGSR</sequence>
<keyword evidence="4 6" id="KW-1133">Transmembrane helix</keyword>
<dbReference type="CDD" id="cd06580">
    <property type="entry name" value="TM_PBP1_transp_TpRbsC_like"/>
    <property type="match status" value="1"/>
</dbReference>
<feature type="transmembrane region" description="Helical" evidence="6">
    <location>
        <begin position="128"/>
        <end position="149"/>
    </location>
</feature>
<evidence type="ECO:0000256" key="6">
    <source>
        <dbReference type="SAM" id="Phobius"/>
    </source>
</evidence>
<gene>
    <name evidence="7" type="ORF">SAMN05192542_104263</name>
</gene>
<protein>
    <submittedName>
        <fullName evidence="7">Nucleoside ABC transporter membrane protein</fullName>
    </submittedName>
</protein>
<dbReference type="Proteomes" id="UP000199120">
    <property type="component" value="Unassembled WGS sequence"/>
</dbReference>
<evidence type="ECO:0000256" key="4">
    <source>
        <dbReference type="ARBA" id="ARBA00022989"/>
    </source>
</evidence>
<feature type="transmembrane region" description="Helical" evidence="6">
    <location>
        <begin position="217"/>
        <end position="237"/>
    </location>
</feature>
<accession>A0A1H7LBX7</accession>
<dbReference type="PANTHER" id="PTHR47089:SF1">
    <property type="entry name" value="GUANOSINE ABC TRANSPORTER PERMEASE PROTEIN NUPP"/>
    <property type="match status" value="1"/>
</dbReference>
<dbReference type="Pfam" id="PF02653">
    <property type="entry name" value="BPD_transp_2"/>
    <property type="match status" value="1"/>
</dbReference>
<feature type="transmembrane region" description="Helical" evidence="6">
    <location>
        <begin position="71"/>
        <end position="93"/>
    </location>
</feature>
<dbReference type="AlphaFoldDB" id="A0A1H7LBX7"/>
<evidence type="ECO:0000256" key="5">
    <source>
        <dbReference type="ARBA" id="ARBA00023136"/>
    </source>
</evidence>
<comment type="subcellular location">
    <subcellularLocation>
        <location evidence="1">Cell membrane</location>
        <topology evidence="1">Multi-pass membrane protein</topology>
    </subcellularLocation>
</comment>
<organism evidence="7 8">
    <name type="scientific">Paraburkholderia caballeronis</name>
    <dbReference type="NCBI Taxonomy" id="416943"/>
    <lineage>
        <taxon>Bacteria</taxon>
        <taxon>Pseudomonadati</taxon>
        <taxon>Pseudomonadota</taxon>
        <taxon>Betaproteobacteria</taxon>
        <taxon>Burkholderiales</taxon>
        <taxon>Burkholderiaceae</taxon>
        <taxon>Paraburkholderia</taxon>
    </lineage>
</organism>
<dbReference type="RefSeq" id="WP_090547909.1">
    <property type="nucleotide sequence ID" value="NZ_FNSR01000002.1"/>
</dbReference>
<dbReference type="EMBL" id="FOAJ01000004">
    <property type="protein sequence ID" value="SEK95847.1"/>
    <property type="molecule type" value="Genomic_DNA"/>
</dbReference>